<gene>
    <name evidence="2" type="ORF">C7379_10990</name>
</gene>
<dbReference type="Proteomes" id="UP000245870">
    <property type="component" value="Unassembled WGS sequence"/>
</dbReference>
<feature type="signal peptide" evidence="1">
    <location>
        <begin position="1"/>
        <end position="20"/>
    </location>
</feature>
<dbReference type="OrthoDB" id="5507507at2"/>
<dbReference type="PROSITE" id="PS51257">
    <property type="entry name" value="PROKAR_LIPOPROTEIN"/>
    <property type="match status" value="1"/>
</dbReference>
<dbReference type="Pfam" id="PF03415">
    <property type="entry name" value="Peptidase_C11"/>
    <property type="match status" value="1"/>
</dbReference>
<keyword evidence="3" id="KW-1185">Reference proteome</keyword>
<evidence type="ECO:0000313" key="2">
    <source>
        <dbReference type="EMBL" id="PVX53750.1"/>
    </source>
</evidence>
<name>A0A2U0U7X0_9BACT</name>
<dbReference type="RefSeq" id="WP_116616494.1">
    <property type="nucleotide sequence ID" value="NZ_QENY01000009.1"/>
</dbReference>
<keyword evidence="1" id="KW-0732">Signal</keyword>
<proteinExistence type="predicted"/>
<sequence length="414" mass="46767">MRKIIHILLFWVVTSTVFTACGSDDPMDINEVNKQTVLVFMPWSGSQTNAGLYRIFLENLNSIEGSIVKNKGMTGRLMVFISRSATKSELYEVTYENKQIAHKNVKTYTGTDYTTPAGIAQILNDVKANAYALNYAMMIGCHGCGWTYKSDWKSYPYQAKKHVWVEAPQAKRMPSSGHQSGYFPTTRFFGSVSSMTNAIDITDLAAGIQNAGMKMQFILFDDCYMANVETAYELRNATNFLIGSTSEVMAQGMPYQAIWKSLANATPAYTEVVSAFHDYYSKYTYPYGALSAVDCREVEALATIMREINKRYTLNEALMDSLQVLDGFKTPIFYDLGDYVTRLCDNPNLQSDFRATMDRVVRAKSNTDTLYSFLYWEPVKIKVKSYSGLTISDPSRNSVATKGRRKTSWWKATH</sequence>
<evidence type="ECO:0000256" key="1">
    <source>
        <dbReference type="SAM" id="SignalP"/>
    </source>
</evidence>
<dbReference type="InterPro" id="IPR005077">
    <property type="entry name" value="Peptidase_C11"/>
</dbReference>
<dbReference type="PANTHER" id="PTHR37835">
    <property type="entry name" value="ALPHA-CLOSTRIPAIN"/>
    <property type="match status" value="1"/>
</dbReference>
<feature type="chain" id="PRO_5015458075" evidence="1">
    <location>
        <begin position="21"/>
        <end position="414"/>
    </location>
</feature>
<protein>
    <submittedName>
        <fullName evidence="2">Cysteine peptidase C11 family protein</fullName>
    </submittedName>
</protein>
<dbReference type="Gene3D" id="3.40.50.11970">
    <property type="match status" value="1"/>
</dbReference>
<dbReference type="AlphaFoldDB" id="A0A2U0U7X0"/>
<dbReference type="EMBL" id="QENY01000009">
    <property type="protein sequence ID" value="PVX53750.1"/>
    <property type="molecule type" value="Genomic_DNA"/>
</dbReference>
<accession>A0A2U0U7X0</accession>
<organism evidence="2 3">
    <name type="scientific">Hallella colorans</name>
    <dbReference type="NCBI Taxonomy" id="1703337"/>
    <lineage>
        <taxon>Bacteria</taxon>
        <taxon>Pseudomonadati</taxon>
        <taxon>Bacteroidota</taxon>
        <taxon>Bacteroidia</taxon>
        <taxon>Bacteroidales</taxon>
        <taxon>Prevotellaceae</taxon>
        <taxon>Hallella</taxon>
    </lineage>
</organism>
<evidence type="ECO:0000313" key="3">
    <source>
        <dbReference type="Proteomes" id="UP000245870"/>
    </source>
</evidence>
<comment type="caution">
    <text evidence="2">The sequence shown here is derived from an EMBL/GenBank/DDBJ whole genome shotgun (WGS) entry which is preliminary data.</text>
</comment>
<dbReference type="PANTHER" id="PTHR37835:SF1">
    <property type="entry name" value="ALPHA-CLOSTRIPAIN"/>
    <property type="match status" value="1"/>
</dbReference>
<reference evidence="2 3" key="1">
    <citation type="submission" date="2018-05" db="EMBL/GenBank/DDBJ databases">
        <title>Genomic Encyclopedia of Type Strains, Phase IV (KMG-IV): sequencing the most valuable type-strain genomes for metagenomic binning, comparative biology and taxonomic classification.</title>
        <authorList>
            <person name="Goeker M."/>
        </authorList>
    </citation>
    <scope>NUCLEOTIDE SEQUENCE [LARGE SCALE GENOMIC DNA]</scope>
    <source>
        <strain evidence="2 3">DSM 100333</strain>
    </source>
</reference>